<evidence type="ECO:0000259" key="3">
    <source>
        <dbReference type="Pfam" id="PF12146"/>
    </source>
</evidence>
<feature type="active site" description="Nucleophile" evidence="1">
    <location>
        <position position="122"/>
    </location>
</feature>
<dbReference type="SUPFAM" id="SSF53474">
    <property type="entry name" value="alpha/beta-Hydrolases"/>
    <property type="match status" value="1"/>
</dbReference>
<evidence type="ECO:0000256" key="2">
    <source>
        <dbReference type="PIRSR" id="PIRSR017388-2"/>
    </source>
</evidence>
<name>A0A3D4V3E2_9BACT</name>
<evidence type="ECO:0000313" key="4">
    <source>
        <dbReference type="EMBL" id="HCT55623.1"/>
    </source>
</evidence>
<dbReference type="InterPro" id="IPR029058">
    <property type="entry name" value="AB_hydrolase_fold"/>
</dbReference>
<protein>
    <recommendedName>
        <fullName evidence="3">Serine aminopeptidase S33 domain-containing protein</fullName>
    </recommendedName>
</protein>
<dbReference type="EMBL" id="DPIY01000001">
    <property type="protein sequence ID" value="HCT55623.1"/>
    <property type="molecule type" value="Genomic_DNA"/>
</dbReference>
<feature type="binding site" evidence="2">
    <location>
        <position position="123"/>
    </location>
    <ligand>
        <name>substrate</name>
    </ligand>
</feature>
<organism evidence="4 5">
    <name type="scientific">Gemmatimonas aurantiaca</name>
    <dbReference type="NCBI Taxonomy" id="173480"/>
    <lineage>
        <taxon>Bacteria</taxon>
        <taxon>Pseudomonadati</taxon>
        <taxon>Gemmatimonadota</taxon>
        <taxon>Gemmatimonadia</taxon>
        <taxon>Gemmatimonadales</taxon>
        <taxon>Gemmatimonadaceae</taxon>
        <taxon>Gemmatimonas</taxon>
    </lineage>
</organism>
<dbReference type="Pfam" id="PF12146">
    <property type="entry name" value="Hydrolase_4"/>
    <property type="match status" value="1"/>
</dbReference>
<accession>A0A3D4V3E2</accession>
<evidence type="ECO:0000256" key="1">
    <source>
        <dbReference type="PIRSR" id="PIRSR017388-1"/>
    </source>
</evidence>
<dbReference type="InterPro" id="IPR051044">
    <property type="entry name" value="MAG_DAG_Lipase"/>
</dbReference>
<reference evidence="4 5" key="1">
    <citation type="journal article" date="2018" name="Nat. Biotechnol.">
        <title>A standardized bacterial taxonomy based on genome phylogeny substantially revises the tree of life.</title>
        <authorList>
            <person name="Parks D.H."/>
            <person name="Chuvochina M."/>
            <person name="Waite D.W."/>
            <person name="Rinke C."/>
            <person name="Skarshewski A."/>
            <person name="Chaumeil P.A."/>
            <person name="Hugenholtz P."/>
        </authorList>
    </citation>
    <scope>NUCLEOTIDE SEQUENCE [LARGE SCALE GENOMIC DNA]</scope>
    <source>
        <strain evidence="4">UBA8844</strain>
    </source>
</reference>
<dbReference type="OMA" id="HGTRWQD"/>
<dbReference type="GO" id="GO:0052689">
    <property type="term" value="F:carboxylic ester hydrolase activity"/>
    <property type="evidence" value="ECO:0007669"/>
    <property type="project" value="InterPro"/>
</dbReference>
<dbReference type="InterPro" id="IPR022742">
    <property type="entry name" value="Hydrolase_4"/>
</dbReference>
<sequence length="285" mass="31178">MFNLSARRAAIGARFEQADEARRPRDAQGIVRGAEPFLLRGTNDRAVLVLHGFNDTPQSMRHLAMRINDDGYTVDVPRLPGHGGSLAELARDGHAVNWRRAVREAYDALRRTHSVVHLCGQSMGGALATLEAHDHAEVRALVLLAPYLGMPFDMRWQTYAAALLAPFTLYHRSKGAERSIHDPAARAKALGPGIVTPGALAGLRTVALAAHDALPTLTVPTLYLQSREDNRIAAADAERYFVRIGSAIKKQQWLTGCGHIISADYCRDTVADAAIAWFRRFEGTA</sequence>
<evidence type="ECO:0000313" key="5">
    <source>
        <dbReference type="Proteomes" id="UP000264071"/>
    </source>
</evidence>
<dbReference type="Gene3D" id="3.40.50.1820">
    <property type="entry name" value="alpha/beta hydrolase"/>
    <property type="match status" value="1"/>
</dbReference>
<dbReference type="Proteomes" id="UP000264071">
    <property type="component" value="Unassembled WGS sequence"/>
</dbReference>
<dbReference type="PANTHER" id="PTHR11614">
    <property type="entry name" value="PHOSPHOLIPASE-RELATED"/>
    <property type="match status" value="1"/>
</dbReference>
<dbReference type="PIRSF" id="PIRSF017388">
    <property type="entry name" value="Esterase_lipase"/>
    <property type="match status" value="1"/>
</dbReference>
<comment type="caution">
    <text evidence="4">The sequence shown here is derived from an EMBL/GenBank/DDBJ whole genome shotgun (WGS) entry which is preliminary data.</text>
</comment>
<gene>
    <name evidence="4" type="ORF">DGD08_00270</name>
</gene>
<feature type="domain" description="Serine aminopeptidase S33" evidence="3">
    <location>
        <begin position="43"/>
        <end position="261"/>
    </location>
</feature>
<feature type="active site" description="Charge relay system" evidence="1">
    <location>
        <position position="259"/>
    </location>
</feature>
<dbReference type="AlphaFoldDB" id="A0A3D4V3E2"/>
<feature type="active site" description="Charge relay system" evidence="1">
    <location>
        <position position="229"/>
    </location>
</feature>
<proteinExistence type="predicted"/>
<feature type="binding site" evidence="2">
    <location>
        <position position="53"/>
    </location>
    <ligand>
        <name>substrate</name>
    </ligand>
</feature>
<dbReference type="InterPro" id="IPR012354">
    <property type="entry name" value="Esterase_lipase"/>
</dbReference>